<keyword evidence="1" id="KW-0812">Transmembrane</keyword>
<reference evidence="3 4" key="1">
    <citation type="submission" date="2018-06" db="EMBL/GenBank/DDBJ databases">
        <title>Complete genome of Desulfovibrio marinus P48SEP.</title>
        <authorList>
            <person name="Crispim J.S."/>
            <person name="Vidigal P.M.P."/>
            <person name="Silva L.C.F."/>
            <person name="Araujo L.C."/>
            <person name="Laguardia C.N."/>
            <person name="Dias R.S."/>
            <person name="Sousa M.P."/>
            <person name="Paula S.O."/>
            <person name="Silva C."/>
        </authorList>
    </citation>
    <scope>NUCLEOTIDE SEQUENCE [LARGE SCALE GENOMIC DNA]</scope>
    <source>
        <strain evidence="3 4">P48SEP</strain>
    </source>
</reference>
<evidence type="ECO:0000256" key="1">
    <source>
        <dbReference type="SAM" id="Phobius"/>
    </source>
</evidence>
<proteinExistence type="predicted"/>
<keyword evidence="1" id="KW-1133">Transmembrane helix</keyword>
<evidence type="ECO:0000259" key="2">
    <source>
        <dbReference type="Pfam" id="PF06568"/>
    </source>
</evidence>
<dbReference type="AlphaFoldDB" id="A0A6P1ZQF2"/>
<name>A0A6P1ZQF2_9BACT</name>
<feature type="transmembrane region" description="Helical" evidence="1">
    <location>
        <begin position="6"/>
        <end position="30"/>
    </location>
</feature>
<dbReference type="InterPro" id="IPR009506">
    <property type="entry name" value="YjiS-like"/>
</dbReference>
<evidence type="ECO:0000313" key="4">
    <source>
        <dbReference type="Proteomes" id="UP000434052"/>
    </source>
</evidence>
<protein>
    <recommendedName>
        <fullName evidence="2">YjiS-like domain-containing protein</fullName>
    </recommendedName>
</protein>
<gene>
    <name evidence="3" type="ORF">DQK91_02490</name>
</gene>
<dbReference type="Proteomes" id="UP000434052">
    <property type="component" value="Unassembled WGS sequence"/>
</dbReference>
<dbReference type="OrthoDB" id="5465440at2"/>
<dbReference type="Pfam" id="PF06568">
    <property type="entry name" value="YjiS-like"/>
    <property type="match status" value="1"/>
</dbReference>
<feature type="domain" description="YjiS-like" evidence="2">
    <location>
        <begin position="31"/>
        <end position="63"/>
    </location>
</feature>
<dbReference type="EMBL" id="QMIF01000001">
    <property type="protein sequence ID" value="TVM36808.1"/>
    <property type="molecule type" value="Genomic_DNA"/>
</dbReference>
<comment type="caution">
    <text evidence="3">The sequence shown here is derived from an EMBL/GenBank/DDBJ whole genome shotgun (WGS) entry which is preliminary data.</text>
</comment>
<keyword evidence="1" id="KW-0472">Membrane</keyword>
<evidence type="ECO:0000313" key="3">
    <source>
        <dbReference type="EMBL" id="TVM36808.1"/>
    </source>
</evidence>
<sequence length="119" mass="14003">MMIIWGFANVLGVLGRIVLFLAMLPVRMVAQASTWRRNAMYLHELERMDPRLLKDIGYRRDEVVAAIREGRQARMLTDQERLEEARQMRLARERRQQNPRAETPERHLKIACKGCRESG</sequence>
<organism evidence="3 4">
    <name type="scientific">Oceanidesulfovibrio marinus</name>
    <dbReference type="NCBI Taxonomy" id="370038"/>
    <lineage>
        <taxon>Bacteria</taxon>
        <taxon>Pseudomonadati</taxon>
        <taxon>Thermodesulfobacteriota</taxon>
        <taxon>Desulfovibrionia</taxon>
        <taxon>Desulfovibrionales</taxon>
        <taxon>Desulfovibrionaceae</taxon>
        <taxon>Oceanidesulfovibrio</taxon>
    </lineage>
</organism>
<accession>A0A6P1ZQF2</accession>
<dbReference type="RefSeq" id="WP_144233858.1">
    <property type="nucleotide sequence ID" value="NZ_QMIF01000001.1"/>
</dbReference>